<organism evidence="6 7">
    <name type="scientific">Sphingobium algorifonticola</name>
    <dbReference type="NCBI Taxonomy" id="2008318"/>
    <lineage>
        <taxon>Bacteria</taxon>
        <taxon>Pseudomonadati</taxon>
        <taxon>Pseudomonadota</taxon>
        <taxon>Alphaproteobacteria</taxon>
        <taxon>Sphingomonadales</taxon>
        <taxon>Sphingomonadaceae</taxon>
        <taxon>Sphingobium</taxon>
    </lineage>
</organism>
<evidence type="ECO:0000256" key="1">
    <source>
        <dbReference type="ARBA" id="ARBA00010838"/>
    </source>
</evidence>
<dbReference type="Proteomes" id="UP000282977">
    <property type="component" value="Unassembled WGS sequence"/>
</dbReference>
<keyword evidence="5" id="KW-1133">Transmembrane helix</keyword>
<keyword evidence="5" id="KW-0812">Transmembrane</keyword>
<keyword evidence="7" id="KW-1185">Reference proteome</keyword>
<accession>A0A437J943</accession>
<dbReference type="GO" id="GO:0008422">
    <property type="term" value="F:beta-glucosidase activity"/>
    <property type="evidence" value="ECO:0007669"/>
    <property type="project" value="TreeGrafter"/>
</dbReference>
<dbReference type="OrthoDB" id="9765195at2"/>
<comment type="similarity">
    <text evidence="1 4">Belongs to the glycosyl hydrolase 1 family.</text>
</comment>
<evidence type="ECO:0000256" key="5">
    <source>
        <dbReference type="SAM" id="Phobius"/>
    </source>
</evidence>
<evidence type="ECO:0000313" key="7">
    <source>
        <dbReference type="Proteomes" id="UP000282977"/>
    </source>
</evidence>
<dbReference type="Gene3D" id="3.20.20.80">
    <property type="entry name" value="Glycosidases"/>
    <property type="match status" value="1"/>
</dbReference>
<keyword evidence="5" id="KW-0472">Membrane</keyword>
<dbReference type="InterPro" id="IPR017853">
    <property type="entry name" value="GH"/>
</dbReference>
<proteinExistence type="inferred from homology"/>
<sequence>MWRSGAKRGQRCFFRDRTMAFCAPVPPPRASPAACEGQSDMTDMTRRTALTALTVAATAAAGLPAAIAAAQPPRRSWPERFVWGTATAAHQIEGNNVGSDYWLLEHLPGTNFKEPSGDACDSWNRWREDVAMLRELGVTTYRFSIEWARIEPEPGAWSLATLDQYRRQCAALREAGILPIVTFHHFTSPRWIAAQGGWENPDTADRFARYAERAARAIGDLIGAACTLNEPNAQVTSYVMRGSQPFAGEAAIIAAARRALGSDRFGSYFMGDSFKVRDVCLAAHARGRAAIKSVMPQLKVGMTLALQDLVPTPGGEALHKRIFDNARALFYAAAAKDDFLGVQPYMRYRIGPAGYLRAPDGVPLNASGAEASPDVISAVLKEAWRHARVPLFVTENGIETEDEALRERHLAETLDHLHTTIAGGIPVLGYIHWSLMDNFEWRSGYGPRFGLYAVDRTTFARRAKPAAARYAALVAAARPVRIEGLL</sequence>
<evidence type="ECO:0000256" key="4">
    <source>
        <dbReference type="RuleBase" id="RU003690"/>
    </source>
</evidence>
<dbReference type="EMBL" id="RZUL01000002">
    <property type="protein sequence ID" value="RVT41995.1"/>
    <property type="molecule type" value="Genomic_DNA"/>
</dbReference>
<evidence type="ECO:0000256" key="3">
    <source>
        <dbReference type="ARBA" id="ARBA00023295"/>
    </source>
</evidence>
<dbReference type="GO" id="GO:0005975">
    <property type="term" value="P:carbohydrate metabolic process"/>
    <property type="evidence" value="ECO:0007669"/>
    <property type="project" value="InterPro"/>
</dbReference>
<keyword evidence="2 6" id="KW-0378">Hydrolase</keyword>
<reference evidence="6 7" key="1">
    <citation type="submission" date="2019-01" db="EMBL/GenBank/DDBJ databases">
        <authorList>
            <person name="Chen W.-M."/>
        </authorList>
    </citation>
    <scope>NUCLEOTIDE SEQUENCE [LARGE SCALE GENOMIC DNA]</scope>
    <source>
        <strain evidence="6 7">TLA-22</strain>
    </source>
</reference>
<evidence type="ECO:0000256" key="2">
    <source>
        <dbReference type="ARBA" id="ARBA00022801"/>
    </source>
</evidence>
<dbReference type="SUPFAM" id="SSF51445">
    <property type="entry name" value="(Trans)glycosidases"/>
    <property type="match status" value="1"/>
</dbReference>
<protein>
    <submittedName>
        <fullName evidence="6">Glycosyl hydrolase family protein</fullName>
    </submittedName>
</protein>
<gene>
    <name evidence="6" type="ORF">ENE74_07025</name>
</gene>
<dbReference type="PANTHER" id="PTHR10353">
    <property type="entry name" value="GLYCOSYL HYDROLASE"/>
    <property type="match status" value="1"/>
</dbReference>
<dbReference type="Pfam" id="PF00232">
    <property type="entry name" value="Glyco_hydro_1"/>
    <property type="match status" value="2"/>
</dbReference>
<comment type="caution">
    <text evidence="6">The sequence shown here is derived from an EMBL/GenBank/DDBJ whole genome shotgun (WGS) entry which is preliminary data.</text>
</comment>
<dbReference type="AlphaFoldDB" id="A0A437J943"/>
<keyword evidence="3" id="KW-0326">Glycosidase</keyword>
<feature type="transmembrane region" description="Helical" evidence="5">
    <location>
        <begin position="49"/>
        <end position="70"/>
    </location>
</feature>
<dbReference type="InterPro" id="IPR001360">
    <property type="entry name" value="Glyco_hydro_1"/>
</dbReference>
<dbReference type="PRINTS" id="PR00131">
    <property type="entry name" value="GLHYDRLASE1"/>
</dbReference>
<name>A0A437J943_9SPHN</name>
<evidence type="ECO:0000313" key="6">
    <source>
        <dbReference type="EMBL" id="RVT41995.1"/>
    </source>
</evidence>
<dbReference type="PANTHER" id="PTHR10353:SF36">
    <property type="entry name" value="LP05116P"/>
    <property type="match status" value="1"/>
</dbReference>